<evidence type="ECO:0000256" key="2">
    <source>
        <dbReference type="ARBA" id="ARBA00022448"/>
    </source>
</evidence>
<dbReference type="Pfam" id="PF10168">
    <property type="entry name" value="Nup88"/>
    <property type="match status" value="1"/>
</dbReference>
<evidence type="ECO:0000256" key="5">
    <source>
        <dbReference type="ARBA" id="ARBA00023010"/>
    </source>
</evidence>
<gene>
    <name evidence="9" type="ORF">HHI36_021177</name>
</gene>
<evidence type="ECO:0000256" key="6">
    <source>
        <dbReference type="ARBA" id="ARBA00023132"/>
    </source>
</evidence>
<evidence type="ECO:0008006" key="11">
    <source>
        <dbReference type="Google" id="ProtNLM"/>
    </source>
</evidence>
<keyword evidence="3" id="KW-0509">mRNA transport</keyword>
<comment type="subcellular location">
    <subcellularLocation>
        <location evidence="1">Nucleus</location>
        <location evidence="1">Nuclear pore complex</location>
    </subcellularLocation>
</comment>
<dbReference type="PANTHER" id="PTHR13257">
    <property type="entry name" value="NUCLEOPORIN NUP84-RELATED"/>
    <property type="match status" value="1"/>
</dbReference>
<feature type="coiled-coil region" evidence="8">
    <location>
        <begin position="491"/>
        <end position="532"/>
    </location>
</feature>
<reference evidence="9 10" key="1">
    <citation type="journal article" date="2021" name="BMC Biol.">
        <title>Horizontally acquired antibacterial genes associated with adaptive radiation of ladybird beetles.</title>
        <authorList>
            <person name="Li H.S."/>
            <person name="Tang X.F."/>
            <person name="Huang Y.H."/>
            <person name="Xu Z.Y."/>
            <person name="Chen M.L."/>
            <person name="Du X.Y."/>
            <person name="Qiu B.Y."/>
            <person name="Chen P.T."/>
            <person name="Zhang W."/>
            <person name="Slipinski A."/>
            <person name="Escalona H.E."/>
            <person name="Waterhouse R.M."/>
            <person name="Zwick A."/>
            <person name="Pang H."/>
        </authorList>
    </citation>
    <scope>NUCLEOTIDE SEQUENCE [LARGE SCALE GENOMIC DNA]</scope>
    <source>
        <strain evidence="9">SYSU2018</strain>
    </source>
</reference>
<keyword evidence="10" id="KW-1185">Reference proteome</keyword>
<dbReference type="InterPro" id="IPR019321">
    <property type="entry name" value="Nucleoporin_Nup88"/>
</dbReference>
<organism evidence="9 10">
    <name type="scientific">Cryptolaemus montrouzieri</name>
    <dbReference type="NCBI Taxonomy" id="559131"/>
    <lineage>
        <taxon>Eukaryota</taxon>
        <taxon>Metazoa</taxon>
        <taxon>Ecdysozoa</taxon>
        <taxon>Arthropoda</taxon>
        <taxon>Hexapoda</taxon>
        <taxon>Insecta</taxon>
        <taxon>Pterygota</taxon>
        <taxon>Neoptera</taxon>
        <taxon>Endopterygota</taxon>
        <taxon>Coleoptera</taxon>
        <taxon>Polyphaga</taxon>
        <taxon>Cucujiformia</taxon>
        <taxon>Coccinelloidea</taxon>
        <taxon>Coccinellidae</taxon>
        <taxon>Scymninae</taxon>
        <taxon>Scymnini</taxon>
        <taxon>Cryptolaemus</taxon>
    </lineage>
</organism>
<evidence type="ECO:0000256" key="3">
    <source>
        <dbReference type="ARBA" id="ARBA00022816"/>
    </source>
</evidence>
<dbReference type="AlphaFoldDB" id="A0ABD2MW02"/>
<keyword evidence="5" id="KW-0811">Translocation</keyword>
<keyword evidence="4" id="KW-0653">Protein transport</keyword>
<proteinExistence type="predicted"/>
<evidence type="ECO:0000256" key="7">
    <source>
        <dbReference type="ARBA" id="ARBA00023242"/>
    </source>
</evidence>
<protein>
    <recommendedName>
        <fullName evidence="11">Nuclear pore complex protein Nup88</fullName>
    </recommendedName>
</protein>
<name>A0ABD2MW02_9CUCU</name>
<dbReference type="GO" id="GO:0051028">
    <property type="term" value="P:mRNA transport"/>
    <property type="evidence" value="ECO:0007669"/>
    <property type="project" value="UniProtKB-KW"/>
</dbReference>
<dbReference type="GO" id="GO:0005643">
    <property type="term" value="C:nuclear pore"/>
    <property type="evidence" value="ECO:0007669"/>
    <property type="project" value="UniProtKB-SubCell"/>
</dbReference>
<sequence length="636" mass="72262">MQEGLAGSERLKDNGLFFQWGERTHSLDERLLVCSDSVDVLQVKFHPGSIKDNHILLLTSDNTLRLYRVEGGEVFNLGAFLVGDKPVAKVPCSKITFLGALGEIAVDFDFGHPELSGNKTQEEIKNFENDNRNSSLIEIRNPLSKSNTNIIVHQPEKGMKKNDKTKEKDIYSNFNWPVYVLSGDFIISVVNISLHEGFKSELRGPLPMTPSSVIQCDKRACSIICLNSSPQVVCIGSTNGEILHGVVLPFEGDTMEKKDIDLSTFINRNNADREIYFFEAVDIELGLCTTSQQQECYSCPIFLYKDCSRCDRYFVTHSAGVHTISIGCMENLQKDLLENTNDIFSTSSTPEYLVCTKTTTTKSCNPVVGFSVYYNPNSIITLLANGSLLSLALMNTSALPKLEKLTLHSEKVVESPIKEVLKMPFDQYIHNLLKKAESHPIIKLSRNEEHSLKECHELIQKTAQIFQEKFKCHTKAREEIEKRAIALKMLKEYQLKELDNMNKERRSLQEKAESLAEKYEDIREKQEVLMKRCAKLVVMLSLKKEILSDAEQEYLVDLKNMRGKLDKCDSSIEKLITKKSCQETQMRNWKNQQQKKSTVISDTHTNTIKESLVNSSIRINKMVAEIKAVKKQLHLK</sequence>
<dbReference type="InterPro" id="IPR037700">
    <property type="entry name" value="NUP88/NUP82"/>
</dbReference>
<comment type="caution">
    <text evidence="9">The sequence shown here is derived from an EMBL/GenBank/DDBJ whole genome shotgun (WGS) entry which is preliminary data.</text>
</comment>
<keyword evidence="8" id="KW-0175">Coiled coil</keyword>
<evidence type="ECO:0000256" key="8">
    <source>
        <dbReference type="SAM" id="Coils"/>
    </source>
</evidence>
<keyword evidence="6" id="KW-0906">Nuclear pore complex</keyword>
<evidence type="ECO:0000313" key="10">
    <source>
        <dbReference type="Proteomes" id="UP001516400"/>
    </source>
</evidence>
<dbReference type="PANTHER" id="PTHR13257:SF0">
    <property type="entry name" value="NUCLEAR PORE COMPLEX PROTEIN NUP88"/>
    <property type="match status" value="1"/>
</dbReference>
<evidence type="ECO:0000313" key="9">
    <source>
        <dbReference type="EMBL" id="KAL3270648.1"/>
    </source>
</evidence>
<evidence type="ECO:0000256" key="1">
    <source>
        <dbReference type="ARBA" id="ARBA00004567"/>
    </source>
</evidence>
<dbReference type="Proteomes" id="UP001516400">
    <property type="component" value="Unassembled WGS sequence"/>
</dbReference>
<accession>A0ABD2MW02</accession>
<dbReference type="EMBL" id="JABFTP020000042">
    <property type="protein sequence ID" value="KAL3270648.1"/>
    <property type="molecule type" value="Genomic_DNA"/>
</dbReference>
<keyword evidence="2" id="KW-0813">Transport</keyword>
<keyword evidence="7" id="KW-0539">Nucleus</keyword>
<evidence type="ECO:0000256" key="4">
    <source>
        <dbReference type="ARBA" id="ARBA00022927"/>
    </source>
</evidence>
<dbReference type="GO" id="GO:0015031">
    <property type="term" value="P:protein transport"/>
    <property type="evidence" value="ECO:0007669"/>
    <property type="project" value="UniProtKB-KW"/>
</dbReference>